<name>A0A2T4ZGX1_9HYPH</name>
<dbReference type="Proteomes" id="UP000241808">
    <property type="component" value="Unassembled WGS sequence"/>
</dbReference>
<sequence>MPHRLSPGAKIFIVCPSEDGLWIARETHGLAEGLFLQRRDAVRFAMSEGGTENMVCLSDTAACPSWRGRGQR</sequence>
<keyword evidence="2" id="KW-1185">Reference proteome</keyword>
<comment type="caution">
    <text evidence="1">The sequence shown here is derived from an EMBL/GenBank/DDBJ whole genome shotgun (WGS) entry which is preliminary data.</text>
</comment>
<gene>
    <name evidence="1" type="ORF">C8P69_102545</name>
</gene>
<evidence type="ECO:0000313" key="2">
    <source>
        <dbReference type="Proteomes" id="UP000241808"/>
    </source>
</evidence>
<protein>
    <submittedName>
        <fullName evidence="1">Uncharacterized protein</fullName>
    </submittedName>
</protein>
<dbReference type="RefSeq" id="WP_108175111.1">
    <property type="nucleotide sequence ID" value="NZ_PZZL01000002.1"/>
</dbReference>
<organism evidence="1 2">
    <name type="scientific">Phreatobacter oligotrophus</name>
    <dbReference type="NCBI Taxonomy" id="1122261"/>
    <lineage>
        <taxon>Bacteria</taxon>
        <taxon>Pseudomonadati</taxon>
        <taxon>Pseudomonadota</taxon>
        <taxon>Alphaproteobacteria</taxon>
        <taxon>Hyphomicrobiales</taxon>
        <taxon>Phreatobacteraceae</taxon>
        <taxon>Phreatobacter</taxon>
    </lineage>
</organism>
<dbReference type="OrthoDB" id="8454620at2"/>
<dbReference type="EMBL" id="PZZL01000002">
    <property type="protein sequence ID" value="PTM61158.1"/>
    <property type="molecule type" value="Genomic_DNA"/>
</dbReference>
<accession>A0A2T4ZGX1</accession>
<reference evidence="1 2" key="1">
    <citation type="submission" date="2018-04" db="EMBL/GenBank/DDBJ databases">
        <title>Genomic Encyclopedia of Archaeal and Bacterial Type Strains, Phase II (KMG-II): from individual species to whole genera.</title>
        <authorList>
            <person name="Goeker M."/>
        </authorList>
    </citation>
    <scope>NUCLEOTIDE SEQUENCE [LARGE SCALE GENOMIC DNA]</scope>
    <source>
        <strain evidence="1 2">DSM 25521</strain>
    </source>
</reference>
<proteinExistence type="predicted"/>
<dbReference type="AlphaFoldDB" id="A0A2T4ZGX1"/>
<evidence type="ECO:0000313" key="1">
    <source>
        <dbReference type="EMBL" id="PTM61158.1"/>
    </source>
</evidence>